<proteinExistence type="predicted"/>
<protein>
    <submittedName>
        <fullName evidence="1">18300_t:CDS:1</fullName>
    </submittedName>
</protein>
<comment type="caution">
    <text evidence="1">The sequence shown here is derived from an EMBL/GenBank/DDBJ whole genome shotgun (WGS) entry which is preliminary data.</text>
</comment>
<feature type="non-terminal residue" evidence="1">
    <location>
        <position position="1"/>
    </location>
</feature>
<feature type="non-terminal residue" evidence="1">
    <location>
        <position position="332"/>
    </location>
</feature>
<keyword evidence="2" id="KW-1185">Reference proteome</keyword>
<reference evidence="1" key="1">
    <citation type="submission" date="2021-06" db="EMBL/GenBank/DDBJ databases">
        <authorList>
            <person name="Kallberg Y."/>
            <person name="Tangrot J."/>
            <person name="Rosling A."/>
        </authorList>
    </citation>
    <scope>NUCLEOTIDE SEQUENCE</scope>
    <source>
        <strain evidence="1">MA461A</strain>
    </source>
</reference>
<name>A0ACA9S1S1_9GLOM</name>
<evidence type="ECO:0000313" key="1">
    <source>
        <dbReference type="EMBL" id="CAG8820803.1"/>
    </source>
</evidence>
<dbReference type="EMBL" id="CAJVQC010084094">
    <property type="protein sequence ID" value="CAG8820803.1"/>
    <property type="molecule type" value="Genomic_DNA"/>
</dbReference>
<gene>
    <name evidence="1" type="ORF">RPERSI_LOCUS25429</name>
</gene>
<accession>A0ACA9S1S1</accession>
<evidence type="ECO:0000313" key="2">
    <source>
        <dbReference type="Proteomes" id="UP000789920"/>
    </source>
</evidence>
<organism evidence="1 2">
    <name type="scientific">Racocetra persica</name>
    <dbReference type="NCBI Taxonomy" id="160502"/>
    <lineage>
        <taxon>Eukaryota</taxon>
        <taxon>Fungi</taxon>
        <taxon>Fungi incertae sedis</taxon>
        <taxon>Mucoromycota</taxon>
        <taxon>Glomeromycotina</taxon>
        <taxon>Glomeromycetes</taxon>
        <taxon>Diversisporales</taxon>
        <taxon>Gigasporaceae</taxon>
        <taxon>Racocetra</taxon>
    </lineage>
</organism>
<sequence length="332" mass="37777">AKNENQHQKIIHSLGIHLNAAKILSRYNNPIPLRWFLQSAKNYTMQKQLCIQLSRRANDSEVDGEHFENESEWIQLLEDMKILQGDGRGVLGEISIEGIYENFISGLLSCGKFRLAREILLPTDESHPLKMDITEKLVINASREFFDNATSGNMNHGYMKMAYECLQILPKSDTIIAELELIEATHVLSEKKICYQPGVPIHPLHIRISPNRLDFIDRLLSTYEDAYRDPNSIIKLAKNLGYRNDKVAEVKVMAMLADAALRDNNFVTAYNTCVDLVNVIKVIASANKGDNENTELALANDSAWRICYEVAKQENYRDLEQQMTLMGYALSL</sequence>
<dbReference type="Proteomes" id="UP000789920">
    <property type="component" value="Unassembled WGS sequence"/>
</dbReference>